<comment type="caution">
    <text evidence="3">The sequence shown here is derived from an EMBL/GenBank/DDBJ whole genome shotgun (WGS) entry which is preliminary data.</text>
</comment>
<dbReference type="EMBL" id="JBANMG010000010">
    <property type="protein sequence ID" value="KAK6948459.1"/>
    <property type="molecule type" value="Genomic_DNA"/>
</dbReference>
<sequence length="231" mass="22711">MKVSFVSTVLAALPAWVNAVVITNSNFNGIETGKAFEITWSDAVGPVSLTLKDGPSDNLKTVSELTSGETGTSYTWVPSSSLTSGTYALEINDGTDVNYSEQFQISGGSASSGSASGTVSQTSTSSAASSSTSASSASITSSATVTSSETSSVPTSSSASSGSSSFVTSSSSGSISSVTSSSTRASSTSSAAKTSSASSSATPDTVPNTNAAQTVAPFVAPMLLAVGAVFM</sequence>
<keyword evidence="2" id="KW-0732">Signal</keyword>
<evidence type="ECO:0008006" key="5">
    <source>
        <dbReference type="Google" id="ProtNLM"/>
    </source>
</evidence>
<dbReference type="Proteomes" id="UP001369815">
    <property type="component" value="Unassembled WGS sequence"/>
</dbReference>
<feature type="chain" id="PRO_5043354570" description="Extracellular matrix protein" evidence="2">
    <location>
        <begin position="20"/>
        <end position="231"/>
    </location>
</feature>
<dbReference type="AlphaFoldDB" id="A0AAX6M740"/>
<evidence type="ECO:0000256" key="2">
    <source>
        <dbReference type="SAM" id="SignalP"/>
    </source>
</evidence>
<feature type="region of interest" description="Disordered" evidence="1">
    <location>
        <begin position="108"/>
        <end position="208"/>
    </location>
</feature>
<evidence type="ECO:0000256" key="1">
    <source>
        <dbReference type="SAM" id="MobiDB-lite"/>
    </source>
</evidence>
<organism evidence="3 4">
    <name type="scientific">Daldinia eschscholtzii</name>
    <dbReference type="NCBI Taxonomy" id="292717"/>
    <lineage>
        <taxon>Eukaryota</taxon>
        <taxon>Fungi</taxon>
        <taxon>Dikarya</taxon>
        <taxon>Ascomycota</taxon>
        <taxon>Pezizomycotina</taxon>
        <taxon>Sordariomycetes</taxon>
        <taxon>Xylariomycetidae</taxon>
        <taxon>Xylariales</taxon>
        <taxon>Hypoxylaceae</taxon>
        <taxon>Daldinia</taxon>
    </lineage>
</organism>
<dbReference type="PANTHER" id="PTHR40633:SF1">
    <property type="entry name" value="GPI ANCHORED SERINE-THREONINE RICH PROTEIN (AFU_ORTHOLOGUE AFUA_1G03630)"/>
    <property type="match status" value="1"/>
</dbReference>
<dbReference type="PANTHER" id="PTHR40633">
    <property type="entry name" value="MATRIX PROTEIN, PUTATIVE (AFU_ORTHOLOGUE AFUA_8G05410)-RELATED"/>
    <property type="match status" value="1"/>
</dbReference>
<evidence type="ECO:0000313" key="3">
    <source>
        <dbReference type="EMBL" id="KAK6948459.1"/>
    </source>
</evidence>
<accession>A0AAX6M740</accession>
<keyword evidence="4" id="KW-1185">Reference proteome</keyword>
<evidence type="ECO:0000313" key="4">
    <source>
        <dbReference type="Proteomes" id="UP001369815"/>
    </source>
</evidence>
<name>A0AAX6M740_9PEZI</name>
<feature type="compositionally biased region" description="Low complexity" evidence="1">
    <location>
        <begin position="108"/>
        <end position="202"/>
    </location>
</feature>
<dbReference type="InterPro" id="IPR052982">
    <property type="entry name" value="SRP1/TIP1-like"/>
</dbReference>
<protein>
    <recommendedName>
        <fullName evidence="5">Extracellular matrix protein</fullName>
    </recommendedName>
</protein>
<gene>
    <name evidence="3" type="ORF">Daesc_010225</name>
</gene>
<feature type="signal peptide" evidence="2">
    <location>
        <begin position="1"/>
        <end position="19"/>
    </location>
</feature>
<proteinExistence type="predicted"/>
<reference evidence="3 4" key="1">
    <citation type="journal article" date="2024" name="Front Chem Biol">
        <title>Unveiling the potential of Daldinia eschscholtzii MFLUCC 19-0629 through bioactivity and bioinformatics studies for enhanced sustainable agriculture production.</title>
        <authorList>
            <person name="Brooks S."/>
            <person name="Weaver J.A."/>
            <person name="Klomchit A."/>
            <person name="Alharthi S.A."/>
            <person name="Onlamun T."/>
            <person name="Nurani R."/>
            <person name="Vong T.K."/>
            <person name="Alberti F."/>
            <person name="Greco C."/>
        </authorList>
    </citation>
    <scope>NUCLEOTIDE SEQUENCE [LARGE SCALE GENOMIC DNA]</scope>
    <source>
        <strain evidence="3">MFLUCC 19-0629</strain>
    </source>
</reference>